<feature type="region of interest" description="Disordered" evidence="1">
    <location>
        <begin position="33"/>
        <end position="59"/>
    </location>
</feature>
<evidence type="ECO:0000313" key="2">
    <source>
        <dbReference type="EMBL" id="PWW71862.1"/>
    </source>
</evidence>
<keyword evidence="3" id="KW-1185">Reference proteome</keyword>
<dbReference type="OrthoDB" id="10464585at2759"/>
<name>A0A317SBK7_9PEZI</name>
<proteinExistence type="predicted"/>
<protein>
    <submittedName>
        <fullName evidence="2">Uncharacterized protein</fullName>
    </submittedName>
</protein>
<evidence type="ECO:0000313" key="3">
    <source>
        <dbReference type="Proteomes" id="UP000246991"/>
    </source>
</evidence>
<dbReference type="Proteomes" id="UP000246991">
    <property type="component" value="Unassembled WGS sequence"/>
</dbReference>
<sequence>MDVDMEEVGISRRVEIIGDFTVKYPASIPPHLRDRYSNLPPAAMDSPPPQTQPPYTDEGIVYAPSGENVHGIEGEHVARRGRALSF</sequence>
<dbReference type="EMBL" id="PYWC01000131">
    <property type="protein sequence ID" value="PWW71862.1"/>
    <property type="molecule type" value="Genomic_DNA"/>
</dbReference>
<accession>A0A317SBK7</accession>
<organism evidence="2 3">
    <name type="scientific">Tuber magnatum</name>
    <name type="common">white Piedmont truffle</name>
    <dbReference type="NCBI Taxonomy" id="42249"/>
    <lineage>
        <taxon>Eukaryota</taxon>
        <taxon>Fungi</taxon>
        <taxon>Dikarya</taxon>
        <taxon>Ascomycota</taxon>
        <taxon>Pezizomycotina</taxon>
        <taxon>Pezizomycetes</taxon>
        <taxon>Pezizales</taxon>
        <taxon>Tuberaceae</taxon>
        <taxon>Tuber</taxon>
    </lineage>
</organism>
<evidence type="ECO:0000256" key="1">
    <source>
        <dbReference type="SAM" id="MobiDB-lite"/>
    </source>
</evidence>
<gene>
    <name evidence="2" type="ORF">C7212DRAFT_338389</name>
</gene>
<reference evidence="2 3" key="1">
    <citation type="submission" date="2018-03" db="EMBL/GenBank/DDBJ databases">
        <title>Genomes of Pezizomycetes fungi and the evolution of truffles.</title>
        <authorList>
            <person name="Murat C."/>
            <person name="Payen T."/>
            <person name="Noel B."/>
            <person name="Kuo A."/>
            <person name="Martin F.M."/>
        </authorList>
    </citation>
    <scope>NUCLEOTIDE SEQUENCE [LARGE SCALE GENOMIC DNA]</scope>
    <source>
        <strain evidence="2">091103-1</strain>
    </source>
</reference>
<comment type="caution">
    <text evidence="2">The sequence shown here is derived from an EMBL/GenBank/DDBJ whole genome shotgun (WGS) entry which is preliminary data.</text>
</comment>
<dbReference type="AlphaFoldDB" id="A0A317SBK7"/>